<dbReference type="InterPro" id="IPR051790">
    <property type="entry name" value="Cytochrome_c-biogenesis_DsbD"/>
</dbReference>
<evidence type="ECO:0000256" key="4">
    <source>
        <dbReference type="ARBA" id="ARBA00022748"/>
    </source>
</evidence>
<dbReference type="InterPro" id="IPR003834">
    <property type="entry name" value="Cyt_c_assmbl_TM_dom"/>
</dbReference>
<proteinExistence type="inferred from homology"/>
<sequence>MFAHGIAEYALAGVAGLATIASPCILPVLPIVLAATSGRSRAEPMWIIAGFTASFAAGGIAIGALSAFSGELQYGIRNAAIVLLLLAGLACWWSAPFDWLAAQVQQRLSTRIARTSAQTVPRTGKGGALLVGASLGLVWTPCAGPILASVLALAASAQAPAKATALLGLYALGAGVPLLAIAYGGHWVSSRLAFFNRHALPIRRAFGAIAVAVAVLQLLQYDVVFSAWATQWLPAVSTGL</sequence>
<protein>
    <submittedName>
        <fullName evidence="9">Cytochrome c biogenesis CcdA family protein</fullName>
    </submittedName>
</protein>
<name>A0ABY3X4S1_9GAMM</name>
<evidence type="ECO:0000256" key="5">
    <source>
        <dbReference type="ARBA" id="ARBA00022989"/>
    </source>
</evidence>
<evidence type="ECO:0000313" key="10">
    <source>
        <dbReference type="Proteomes" id="UP000829194"/>
    </source>
</evidence>
<feature type="transmembrane region" description="Helical" evidence="7">
    <location>
        <begin position="80"/>
        <end position="101"/>
    </location>
</feature>
<dbReference type="RefSeq" id="WP_057943277.1">
    <property type="nucleotide sequence ID" value="NZ_CP011131.1"/>
</dbReference>
<evidence type="ECO:0000256" key="2">
    <source>
        <dbReference type="ARBA" id="ARBA00006143"/>
    </source>
</evidence>
<keyword evidence="3 7" id="KW-0812">Transmembrane</keyword>
<evidence type="ECO:0000259" key="8">
    <source>
        <dbReference type="Pfam" id="PF02683"/>
    </source>
</evidence>
<comment type="similarity">
    <text evidence="2">Belongs to the DsbD family.</text>
</comment>
<gene>
    <name evidence="9" type="ORF">MOV92_13655</name>
</gene>
<dbReference type="Pfam" id="PF02683">
    <property type="entry name" value="DsbD_TM"/>
    <property type="match status" value="1"/>
</dbReference>
<feature type="transmembrane region" description="Helical" evidence="7">
    <location>
        <begin position="45"/>
        <end position="68"/>
    </location>
</feature>
<evidence type="ECO:0000256" key="6">
    <source>
        <dbReference type="ARBA" id="ARBA00023136"/>
    </source>
</evidence>
<evidence type="ECO:0000313" key="9">
    <source>
        <dbReference type="EMBL" id="UNP27573.1"/>
    </source>
</evidence>
<dbReference type="Proteomes" id="UP000829194">
    <property type="component" value="Chromosome"/>
</dbReference>
<keyword evidence="4" id="KW-0201">Cytochrome c-type biogenesis</keyword>
<feature type="transmembrane region" description="Helical" evidence="7">
    <location>
        <begin position="163"/>
        <end position="184"/>
    </location>
</feature>
<evidence type="ECO:0000256" key="3">
    <source>
        <dbReference type="ARBA" id="ARBA00022692"/>
    </source>
</evidence>
<keyword evidence="10" id="KW-1185">Reference proteome</keyword>
<organism evidence="9 10">
    <name type="scientific">Lysobacter gummosus</name>
    <dbReference type="NCBI Taxonomy" id="262324"/>
    <lineage>
        <taxon>Bacteria</taxon>
        <taxon>Pseudomonadati</taxon>
        <taxon>Pseudomonadota</taxon>
        <taxon>Gammaproteobacteria</taxon>
        <taxon>Lysobacterales</taxon>
        <taxon>Lysobacteraceae</taxon>
        <taxon>Lysobacter</taxon>
    </lineage>
</organism>
<dbReference type="PANTHER" id="PTHR31272:SF9">
    <property type="entry name" value="BLL1027 PROTEIN"/>
    <property type="match status" value="1"/>
</dbReference>
<evidence type="ECO:0000256" key="7">
    <source>
        <dbReference type="SAM" id="Phobius"/>
    </source>
</evidence>
<feature type="transmembrane region" description="Helical" evidence="7">
    <location>
        <begin position="6"/>
        <end position="33"/>
    </location>
</feature>
<dbReference type="EMBL" id="CP093547">
    <property type="protein sequence ID" value="UNP27573.1"/>
    <property type="molecule type" value="Genomic_DNA"/>
</dbReference>
<feature type="transmembrane region" description="Helical" evidence="7">
    <location>
        <begin position="128"/>
        <end position="157"/>
    </location>
</feature>
<accession>A0ABY3X4S1</accession>
<feature type="domain" description="Cytochrome C biogenesis protein transmembrane" evidence="8">
    <location>
        <begin position="14"/>
        <end position="216"/>
    </location>
</feature>
<keyword evidence="5 7" id="KW-1133">Transmembrane helix</keyword>
<comment type="subcellular location">
    <subcellularLocation>
        <location evidence="1">Membrane</location>
        <topology evidence="1">Multi-pass membrane protein</topology>
    </subcellularLocation>
</comment>
<reference evidence="9 10" key="1">
    <citation type="submission" date="2022-03" db="EMBL/GenBank/DDBJ databases">
        <title>Complete genome sequence of Lysobacter capsici VKM B-2533 and Lysobacter gummosus 10.1.1, promising sources of lytic agents.</title>
        <authorList>
            <person name="Tarlachkov S.V."/>
            <person name="Kudryakova I.V."/>
            <person name="Afoshin A.S."/>
            <person name="Leontyevskaya E.A."/>
            <person name="Leontyevskaya N.V."/>
        </authorList>
    </citation>
    <scope>NUCLEOTIDE SEQUENCE [LARGE SCALE GENOMIC DNA]</scope>
    <source>
        <strain evidence="9 10">10.1.1</strain>
    </source>
</reference>
<evidence type="ECO:0000256" key="1">
    <source>
        <dbReference type="ARBA" id="ARBA00004141"/>
    </source>
</evidence>
<keyword evidence="6 7" id="KW-0472">Membrane</keyword>
<dbReference type="PANTHER" id="PTHR31272">
    <property type="entry name" value="CYTOCHROME C-TYPE BIOGENESIS PROTEIN HI_1454-RELATED"/>
    <property type="match status" value="1"/>
</dbReference>